<dbReference type="SUPFAM" id="SSF52821">
    <property type="entry name" value="Rhodanese/Cell cycle control phosphatase"/>
    <property type="match status" value="1"/>
</dbReference>
<evidence type="ECO:0000313" key="3">
    <source>
        <dbReference type="Proteomes" id="UP000013097"/>
    </source>
</evidence>
<protein>
    <recommendedName>
        <fullName evidence="1">Rhodanese domain-containing protein</fullName>
    </recommendedName>
</protein>
<dbReference type="Gene3D" id="3.40.250.10">
    <property type="entry name" value="Rhodanese-like domain"/>
    <property type="match status" value="1"/>
</dbReference>
<sequence>MKEITTLKLKKIIETNPNTYIIDVRDKIHYDAGHIKNSINVPLYELEDFSTELPRDKDIYVICKVGNKSSNAVLMLNELGFENCINVRGGMLSYDGITEKTVR</sequence>
<evidence type="ECO:0000259" key="1">
    <source>
        <dbReference type="PROSITE" id="PS50206"/>
    </source>
</evidence>
<dbReference type="CDD" id="cd00158">
    <property type="entry name" value="RHOD"/>
    <property type="match status" value="1"/>
</dbReference>
<dbReference type="PATRIC" id="fig|999411.4.peg.1274"/>
<name>N9Y1N5_9CLOT</name>
<comment type="caution">
    <text evidence="2">The sequence shown here is derived from an EMBL/GenBank/DDBJ whole genome shotgun (WGS) entry which is preliminary data.</text>
</comment>
<dbReference type="Proteomes" id="UP000013097">
    <property type="component" value="Unassembled WGS sequence"/>
</dbReference>
<dbReference type="EMBL" id="AGYT01000008">
    <property type="protein sequence ID" value="ENZ02064.1"/>
    <property type="molecule type" value="Genomic_DNA"/>
</dbReference>
<dbReference type="SMART" id="SM00450">
    <property type="entry name" value="RHOD"/>
    <property type="match status" value="1"/>
</dbReference>
<proteinExistence type="predicted"/>
<dbReference type="eggNOG" id="COG0607">
    <property type="taxonomic scope" value="Bacteria"/>
</dbReference>
<reference evidence="2 3" key="1">
    <citation type="submission" date="2013-01" db="EMBL/GenBank/DDBJ databases">
        <title>The Genome Sequence of Clostridium colicanis 209318.</title>
        <authorList>
            <consortium name="The Broad Institute Genome Sequencing Platform"/>
            <person name="Earl A."/>
            <person name="Ward D."/>
            <person name="Feldgarden M."/>
            <person name="Gevers D."/>
            <person name="Courvalin P."/>
            <person name="Lambert T."/>
            <person name="Walker B."/>
            <person name="Young S.K."/>
            <person name="Zeng Q."/>
            <person name="Gargeya S."/>
            <person name="Fitzgerald M."/>
            <person name="Haas B."/>
            <person name="Abouelleil A."/>
            <person name="Alvarado L."/>
            <person name="Arachchi H.M."/>
            <person name="Berlin A.M."/>
            <person name="Chapman S.B."/>
            <person name="Dewar J."/>
            <person name="Goldberg J."/>
            <person name="Griggs A."/>
            <person name="Gujja S."/>
            <person name="Hansen M."/>
            <person name="Howarth C."/>
            <person name="Imamovic A."/>
            <person name="Larimer J."/>
            <person name="McCowan C."/>
            <person name="Murphy C."/>
            <person name="Neiman D."/>
            <person name="Pearson M."/>
            <person name="Priest M."/>
            <person name="Roberts A."/>
            <person name="Saif S."/>
            <person name="Shea T."/>
            <person name="Sisk P."/>
            <person name="Sykes S."/>
            <person name="Wortman J."/>
            <person name="Nusbaum C."/>
            <person name="Birren B."/>
        </authorList>
    </citation>
    <scope>NUCLEOTIDE SEQUENCE [LARGE SCALE GENOMIC DNA]</scope>
    <source>
        <strain evidence="2 3">209318</strain>
    </source>
</reference>
<dbReference type="InterPro" id="IPR036873">
    <property type="entry name" value="Rhodanese-like_dom_sf"/>
</dbReference>
<feature type="domain" description="Rhodanese" evidence="1">
    <location>
        <begin position="15"/>
        <end position="103"/>
    </location>
</feature>
<keyword evidence="3" id="KW-1185">Reference proteome</keyword>
<dbReference type="PROSITE" id="PS50206">
    <property type="entry name" value="RHODANESE_3"/>
    <property type="match status" value="1"/>
</dbReference>
<dbReference type="PANTHER" id="PTHR43031:SF17">
    <property type="entry name" value="SULFURTRANSFERASE YTWF-RELATED"/>
    <property type="match status" value="1"/>
</dbReference>
<accession>N9Y1N5</accession>
<dbReference type="InterPro" id="IPR050229">
    <property type="entry name" value="GlpE_sulfurtransferase"/>
</dbReference>
<dbReference type="InterPro" id="IPR001763">
    <property type="entry name" value="Rhodanese-like_dom"/>
</dbReference>
<dbReference type="RefSeq" id="WP_002597800.1">
    <property type="nucleotide sequence ID" value="NZ_KB850956.1"/>
</dbReference>
<organism evidence="2 3">
    <name type="scientific">Clostridium thermobutyricum</name>
    <dbReference type="NCBI Taxonomy" id="29372"/>
    <lineage>
        <taxon>Bacteria</taxon>
        <taxon>Bacillati</taxon>
        <taxon>Bacillota</taxon>
        <taxon>Clostridia</taxon>
        <taxon>Eubacteriales</taxon>
        <taxon>Clostridiaceae</taxon>
        <taxon>Clostridium</taxon>
    </lineage>
</organism>
<dbReference type="PANTHER" id="PTHR43031">
    <property type="entry name" value="FAD-DEPENDENT OXIDOREDUCTASE"/>
    <property type="match status" value="1"/>
</dbReference>
<dbReference type="AlphaFoldDB" id="N9Y1N5"/>
<gene>
    <name evidence="2" type="ORF">HMPREF1092_01299</name>
</gene>
<dbReference type="Pfam" id="PF00581">
    <property type="entry name" value="Rhodanese"/>
    <property type="match status" value="1"/>
</dbReference>
<evidence type="ECO:0000313" key="2">
    <source>
        <dbReference type="EMBL" id="ENZ02064.1"/>
    </source>
</evidence>
<dbReference type="HOGENOM" id="CLU_089574_13_3_9"/>